<accession>A0A0N5CJL6</accession>
<dbReference type="STRING" id="103827.A0A0N5CJL6"/>
<evidence type="ECO:0000313" key="4">
    <source>
        <dbReference type="WBParaSite" id="TCLT_0000022701-mRNA-1"/>
    </source>
</evidence>
<dbReference type="Gene3D" id="1.20.1280.50">
    <property type="match status" value="1"/>
</dbReference>
<evidence type="ECO:0000313" key="3">
    <source>
        <dbReference type="Proteomes" id="UP000276776"/>
    </source>
</evidence>
<dbReference type="Proteomes" id="UP000276776">
    <property type="component" value="Unassembled WGS sequence"/>
</dbReference>
<dbReference type="CDD" id="cd09917">
    <property type="entry name" value="F-box_SF"/>
    <property type="match status" value="1"/>
</dbReference>
<dbReference type="WBParaSite" id="TCLT_0000022701-mRNA-1">
    <property type="protein sequence ID" value="TCLT_0000022701-mRNA-1"/>
    <property type="gene ID" value="TCLT_0000022701"/>
</dbReference>
<gene>
    <name evidence="2" type="ORF">TCLT_LOCUS228</name>
</gene>
<dbReference type="InterPro" id="IPR032675">
    <property type="entry name" value="LRR_dom_sf"/>
</dbReference>
<sequence>MESLPEEMLRAIFQYLPVSSLLPAAFTCSRWFNILRRSLPIVRNISISLDALSCIACFQQPTESQISFATCVCSKHSERRAILFELIFQTAGKEITTLVIEDSSVPKENMETQIPDATVHVLFSNIPTCVKSLHFQGVDFSKVRPWTFALLVKLNELEELYILDTELPIDNESLLIRIFSPSFTTLTNLSITNNELITDKFALTLAQRCPLLQTINLNGCKRITSLSVFGFVENAPHRLTELTFIHVQATMFDFNMLQKFLLSPLLAGGNFWKANALKLEIGFEHDAVYLENIRLNNLLILVFI</sequence>
<name>A0A0N5CJL6_THECL</name>
<reference evidence="4" key="1">
    <citation type="submission" date="2017-02" db="UniProtKB">
        <authorList>
            <consortium name="WormBaseParasite"/>
        </authorList>
    </citation>
    <scope>IDENTIFICATION</scope>
</reference>
<dbReference type="SUPFAM" id="SSF81383">
    <property type="entry name" value="F-box domain"/>
    <property type="match status" value="1"/>
</dbReference>
<protein>
    <submittedName>
        <fullName evidence="4">F-box domain-containing protein</fullName>
    </submittedName>
</protein>
<reference evidence="2 3" key="2">
    <citation type="submission" date="2018-11" db="EMBL/GenBank/DDBJ databases">
        <authorList>
            <consortium name="Pathogen Informatics"/>
        </authorList>
    </citation>
    <scope>NUCLEOTIDE SEQUENCE [LARGE SCALE GENOMIC DNA]</scope>
</reference>
<dbReference type="PROSITE" id="PS50181">
    <property type="entry name" value="FBOX"/>
    <property type="match status" value="1"/>
</dbReference>
<keyword evidence="3" id="KW-1185">Reference proteome</keyword>
<dbReference type="SMART" id="SM00256">
    <property type="entry name" value="FBOX"/>
    <property type="match status" value="1"/>
</dbReference>
<dbReference type="AlphaFoldDB" id="A0A0N5CJL6"/>
<evidence type="ECO:0000259" key="1">
    <source>
        <dbReference type="PROSITE" id="PS50181"/>
    </source>
</evidence>
<dbReference type="EMBL" id="UYYF01000014">
    <property type="protein sequence ID" value="VDM95110.1"/>
    <property type="molecule type" value="Genomic_DNA"/>
</dbReference>
<feature type="domain" description="F-box" evidence="1">
    <location>
        <begin position="1"/>
        <end position="45"/>
    </location>
</feature>
<dbReference type="OMA" id="GNYWRAN"/>
<proteinExistence type="predicted"/>
<dbReference type="Gene3D" id="3.80.10.10">
    <property type="entry name" value="Ribonuclease Inhibitor"/>
    <property type="match status" value="1"/>
</dbReference>
<dbReference type="OrthoDB" id="10257471at2759"/>
<dbReference type="SUPFAM" id="SSF52047">
    <property type="entry name" value="RNI-like"/>
    <property type="match status" value="1"/>
</dbReference>
<dbReference type="InterPro" id="IPR001810">
    <property type="entry name" value="F-box_dom"/>
</dbReference>
<organism evidence="4">
    <name type="scientific">Thelazia callipaeda</name>
    <name type="common">Oriental eyeworm</name>
    <name type="synonym">Parasitic nematode</name>
    <dbReference type="NCBI Taxonomy" id="103827"/>
    <lineage>
        <taxon>Eukaryota</taxon>
        <taxon>Metazoa</taxon>
        <taxon>Ecdysozoa</taxon>
        <taxon>Nematoda</taxon>
        <taxon>Chromadorea</taxon>
        <taxon>Rhabditida</taxon>
        <taxon>Spirurina</taxon>
        <taxon>Spiruromorpha</taxon>
        <taxon>Thelazioidea</taxon>
        <taxon>Thelaziidae</taxon>
        <taxon>Thelazia</taxon>
    </lineage>
</organism>
<dbReference type="Pfam" id="PF12937">
    <property type="entry name" value="F-box-like"/>
    <property type="match status" value="1"/>
</dbReference>
<dbReference type="InterPro" id="IPR036047">
    <property type="entry name" value="F-box-like_dom_sf"/>
</dbReference>
<evidence type="ECO:0000313" key="2">
    <source>
        <dbReference type="EMBL" id="VDM95110.1"/>
    </source>
</evidence>